<gene>
    <name evidence="4" type="ORF">BJ959_000870</name>
</gene>
<protein>
    <submittedName>
        <fullName evidence="4">DNA-binding NarL/FixJ family response regulator</fullName>
    </submittedName>
</protein>
<keyword evidence="1 4" id="KW-0238">DNA-binding</keyword>
<comment type="caution">
    <text evidence="4">The sequence shown here is derived from an EMBL/GenBank/DDBJ whole genome shotgun (WGS) entry which is preliminary data.</text>
</comment>
<evidence type="ECO:0000256" key="2">
    <source>
        <dbReference type="PROSITE-ProRule" id="PRU00169"/>
    </source>
</evidence>
<dbReference type="InterPro" id="IPR011006">
    <property type="entry name" value="CheY-like_superfamily"/>
</dbReference>
<dbReference type="Gene3D" id="3.40.50.2300">
    <property type="match status" value="1"/>
</dbReference>
<name>A0A840X847_9MICO</name>
<keyword evidence="2" id="KW-0597">Phosphoprotein</keyword>
<dbReference type="GO" id="GO:0003677">
    <property type="term" value="F:DNA binding"/>
    <property type="evidence" value="ECO:0007669"/>
    <property type="project" value="UniProtKB-KW"/>
</dbReference>
<dbReference type="PANTHER" id="PTHR43214">
    <property type="entry name" value="TWO-COMPONENT RESPONSE REGULATOR"/>
    <property type="match status" value="1"/>
</dbReference>
<dbReference type="SUPFAM" id="SSF46894">
    <property type="entry name" value="C-terminal effector domain of the bipartite response regulators"/>
    <property type="match status" value="1"/>
</dbReference>
<dbReference type="InterPro" id="IPR039420">
    <property type="entry name" value="WalR-like"/>
</dbReference>
<evidence type="ECO:0000313" key="5">
    <source>
        <dbReference type="Proteomes" id="UP000552883"/>
    </source>
</evidence>
<sequence>MTDRSPSCWRILVVDDDALIAALVGDGLRLHGHDVVVSSSPDEARLVLGDVDPHLLICDLNFTDGQSGAAFISEVRGQRPWVACVVLSNHRSPELAVADGNLLPKDVVYLVKSMVRSVDQIVDAVHAAMTGSELEASEHDDEAVIIINAAQAQVLRMLAAGATTRALAEARGTSVRAAESLLVRLYAVLGLDTSRDSNPRVEAIRLWQSGRIRVRSSSRGEASLVS</sequence>
<dbReference type="SUPFAM" id="SSF52172">
    <property type="entry name" value="CheY-like"/>
    <property type="match status" value="1"/>
</dbReference>
<evidence type="ECO:0000313" key="4">
    <source>
        <dbReference type="EMBL" id="MBB5617374.1"/>
    </source>
</evidence>
<dbReference type="Pfam" id="PF00072">
    <property type="entry name" value="Response_reg"/>
    <property type="match status" value="1"/>
</dbReference>
<dbReference type="EMBL" id="JACHBS010000001">
    <property type="protein sequence ID" value="MBB5617374.1"/>
    <property type="molecule type" value="Genomic_DNA"/>
</dbReference>
<dbReference type="AlphaFoldDB" id="A0A840X847"/>
<dbReference type="PROSITE" id="PS50110">
    <property type="entry name" value="RESPONSE_REGULATORY"/>
    <property type="match status" value="1"/>
</dbReference>
<dbReference type="InterPro" id="IPR036388">
    <property type="entry name" value="WH-like_DNA-bd_sf"/>
</dbReference>
<dbReference type="GO" id="GO:0006355">
    <property type="term" value="P:regulation of DNA-templated transcription"/>
    <property type="evidence" value="ECO:0007669"/>
    <property type="project" value="InterPro"/>
</dbReference>
<dbReference type="InterPro" id="IPR016032">
    <property type="entry name" value="Sig_transdc_resp-reg_C-effctor"/>
</dbReference>
<evidence type="ECO:0000256" key="1">
    <source>
        <dbReference type="ARBA" id="ARBA00023125"/>
    </source>
</evidence>
<feature type="domain" description="Response regulatory" evidence="3">
    <location>
        <begin position="10"/>
        <end position="125"/>
    </location>
</feature>
<dbReference type="Gene3D" id="1.10.10.10">
    <property type="entry name" value="Winged helix-like DNA-binding domain superfamily/Winged helix DNA-binding domain"/>
    <property type="match status" value="1"/>
</dbReference>
<organism evidence="4 5">
    <name type="scientific">Microcella frigidaquae</name>
    <dbReference type="NCBI Taxonomy" id="424758"/>
    <lineage>
        <taxon>Bacteria</taxon>
        <taxon>Bacillati</taxon>
        <taxon>Actinomycetota</taxon>
        <taxon>Actinomycetes</taxon>
        <taxon>Micrococcales</taxon>
        <taxon>Microbacteriaceae</taxon>
        <taxon>Microcella</taxon>
    </lineage>
</organism>
<keyword evidence="5" id="KW-1185">Reference proteome</keyword>
<proteinExistence type="predicted"/>
<dbReference type="Proteomes" id="UP000552883">
    <property type="component" value="Unassembled WGS sequence"/>
</dbReference>
<dbReference type="CDD" id="cd00156">
    <property type="entry name" value="REC"/>
    <property type="match status" value="1"/>
</dbReference>
<dbReference type="SMART" id="SM00448">
    <property type="entry name" value="REC"/>
    <property type="match status" value="1"/>
</dbReference>
<dbReference type="GO" id="GO:0000160">
    <property type="term" value="P:phosphorelay signal transduction system"/>
    <property type="evidence" value="ECO:0007669"/>
    <property type="project" value="InterPro"/>
</dbReference>
<reference evidence="4 5" key="1">
    <citation type="submission" date="2020-08" db="EMBL/GenBank/DDBJ databases">
        <title>Sequencing the genomes of 1000 actinobacteria strains.</title>
        <authorList>
            <person name="Klenk H.-P."/>
        </authorList>
    </citation>
    <scope>NUCLEOTIDE SEQUENCE [LARGE SCALE GENOMIC DNA]</scope>
    <source>
        <strain evidence="4 5">DSM 23889</strain>
    </source>
</reference>
<accession>A0A840X847</accession>
<dbReference type="InterPro" id="IPR001789">
    <property type="entry name" value="Sig_transdc_resp-reg_receiver"/>
</dbReference>
<feature type="modified residue" description="4-aspartylphosphate" evidence="2">
    <location>
        <position position="59"/>
    </location>
</feature>
<dbReference type="RefSeq" id="WP_165879028.1">
    <property type="nucleotide sequence ID" value="NZ_BAAANZ010000010.1"/>
</dbReference>
<evidence type="ECO:0000259" key="3">
    <source>
        <dbReference type="PROSITE" id="PS50110"/>
    </source>
</evidence>